<gene>
    <name evidence="3" type="ORF">GCM10023226_30520</name>
</gene>
<feature type="compositionally biased region" description="Low complexity" evidence="1">
    <location>
        <begin position="41"/>
        <end position="61"/>
    </location>
</feature>
<keyword evidence="2" id="KW-1133">Transmembrane helix</keyword>
<feature type="region of interest" description="Disordered" evidence="1">
    <location>
        <begin position="41"/>
        <end position="63"/>
    </location>
</feature>
<name>A0ABP8WIN9_9ACTN</name>
<keyword evidence="4" id="KW-1185">Reference proteome</keyword>
<feature type="transmembrane region" description="Helical" evidence="2">
    <location>
        <begin position="12"/>
        <end position="29"/>
    </location>
</feature>
<evidence type="ECO:0000256" key="2">
    <source>
        <dbReference type="SAM" id="Phobius"/>
    </source>
</evidence>
<evidence type="ECO:0000256" key="1">
    <source>
        <dbReference type="SAM" id="MobiDB-lite"/>
    </source>
</evidence>
<proteinExistence type="predicted"/>
<evidence type="ECO:0000313" key="3">
    <source>
        <dbReference type="EMBL" id="GAA4690545.1"/>
    </source>
</evidence>
<comment type="caution">
    <text evidence="3">The sequence shown here is derived from an EMBL/GenBank/DDBJ whole genome shotgun (WGS) entry which is preliminary data.</text>
</comment>
<dbReference type="Proteomes" id="UP001500621">
    <property type="component" value="Unassembled WGS sequence"/>
</dbReference>
<keyword evidence="2" id="KW-0472">Membrane</keyword>
<organism evidence="3 4">
    <name type="scientific">Nocardioides nanhaiensis</name>
    <dbReference type="NCBI Taxonomy" id="1476871"/>
    <lineage>
        <taxon>Bacteria</taxon>
        <taxon>Bacillati</taxon>
        <taxon>Actinomycetota</taxon>
        <taxon>Actinomycetes</taxon>
        <taxon>Propionibacteriales</taxon>
        <taxon>Nocardioidaceae</taxon>
        <taxon>Nocardioides</taxon>
    </lineage>
</organism>
<sequence length="258" mass="25354">MATTSARPGLRRVLGVLVVSMLLLGAVVVNQRGERLPATAPVADQDGAAGAGPDAVANGPVSPYRPTGGVAPVGPGMTEPGVLVVATADDTGVEVQEWVLLPESETTLDLDVPDAASLGVLAGTAEVRAVDLVVDADGEAVPGAPGEVSAPTTLDLGRPVVAVALTYRLLGTAERSAPSSSGRALAVVGPLLSTGDLPVTVVAPGAGVLNLACPDAEGTLEACAAGVPPLLRTDAPRPLDEALVAVQLDLGPVAGGTS</sequence>
<protein>
    <submittedName>
        <fullName evidence="3">Uncharacterized protein</fullName>
    </submittedName>
</protein>
<dbReference type="RefSeq" id="WP_345267374.1">
    <property type="nucleotide sequence ID" value="NZ_BAABIM010000003.1"/>
</dbReference>
<accession>A0ABP8WIN9</accession>
<reference evidence="4" key="1">
    <citation type="journal article" date="2019" name="Int. J. Syst. Evol. Microbiol.">
        <title>The Global Catalogue of Microorganisms (GCM) 10K type strain sequencing project: providing services to taxonomists for standard genome sequencing and annotation.</title>
        <authorList>
            <consortium name="The Broad Institute Genomics Platform"/>
            <consortium name="The Broad Institute Genome Sequencing Center for Infectious Disease"/>
            <person name="Wu L."/>
            <person name="Ma J."/>
        </authorList>
    </citation>
    <scope>NUCLEOTIDE SEQUENCE [LARGE SCALE GENOMIC DNA]</scope>
    <source>
        <strain evidence="4">JCM 18127</strain>
    </source>
</reference>
<keyword evidence="2" id="KW-0812">Transmembrane</keyword>
<evidence type="ECO:0000313" key="4">
    <source>
        <dbReference type="Proteomes" id="UP001500621"/>
    </source>
</evidence>
<dbReference type="EMBL" id="BAABIM010000003">
    <property type="protein sequence ID" value="GAA4690545.1"/>
    <property type="molecule type" value="Genomic_DNA"/>
</dbReference>